<sequence length="43" mass="4169">MPATVTPIGVTIAMITVQIAACFQVSMFAAVAAVGIGSGSGKT</sequence>
<name>A0A1G7PYT6_9SPHN</name>
<keyword evidence="1" id="KW-1133">Transmembrane helix</keyword>
<dbReference type="AlphaFoldDB" id="A0A1G7PYT6"/>
<gene>
    <name evidence="2" type="ORF">SAMN05216557_107139</name>
</gene>
<evidence type="ECO:0000256" key="1">
    <source>
        <dbReference type="SAM" id="Phobius"/>
    </source>
</evidence>
<evidence type="ECO:0000313" key="2">
    <source>
        <dbReference type="EMBL" id="SDF91424.1"/>
    </source>
</evidence>
<keyword evidence="3" id="KW-1185">Reference proteome</keyword>
<keyword evidence="1" id="KW-0472">Membrane</keyword>
<feature type="transmembrane region" description="Helical" evidence="1">
    <location>
        <begin position="12"/>
        <end position="36"/>
    </location>
</feature>
<reference evidence="2 3" key="1">
    <citation type="submission" date="2016-10" db="EMBL/GenBank/DDBJ databases">
        <authorList>
            <person name="Varghese N."/>
            <person name="Submissions S."/>
        </authorList>
    </citation>
    <scope>NUCLEOTIDE SEQUENCE [LARGE SCALE GENOMIC DNA]</scope>
    <source>
        <strain evidence="2 3">S7-754</strain>
    </source>
</reference>
<organism evidence="2 3">
    <name type="scientific">Sphingomonas carotinifaciens</name>
    <dbReference type="NCBI Taxonomy" id="1166323"/>
    <lineage>
        <taxon>Bacteria</taxon>
        <taxon>Pseudomonadati</taxon>
        <taxon>Pseudomonadota</taxon>
        <taxon>Alphaproteobacteria</taxon>
        <taxon>Sphingomonadales</taxon>
        <taxon>Sphingomonadaceae</taxon>
        <taxon>Sphingomonas</taxon>
    </lineage>
</organism>
<keyword evidence="1" id="KW-0812">Transmembrane</keyword>
<evidence type="ECO:0000313" key="3">
    <source>
        <dbReference type="Proteomes" id="UP000323502"/>
    </source>
</evidence>
<accession>A0A1G7PYT6</accession>
<dbReference type="EMBL" id="FNBI01000007">
    <property type="protein sequence ID" value="SDF91424.1"/>
    <property type="molecule type" value="Genomic_DNA"/>
</dbReference>
<proteinExistence type="predicted"/>
<dbReference type="Proteomes" id="UP000323502">
    <property type="component" value="Unassembled WGS sequence"/>
</dbReference>
<protein>
    <submittedName>
        <fullName evidence="2">Uncharacterized protein</fullName>
    </submittedName>
</protein>